<dbReference type="SUPFAM" id="SSF52540">
    <property type="entry name" value="P-loop containing nucleoside triphosphate hydrolases"/>
    <property type="match status" value="1"/>
</dbReference>
<keyword evidence="4 12" id="KW-0808">Transferase</keyword>
<dbReference type="Gene3D" id="3.40.50.300">
    <property type="entry name" value="P-loop containing nucleotide triphosphate hydrolases"/>
    <property type="match status" value="1"/>
</dbReference>
<dbReference type="InterPro" id="IPR018094">
    <property type="entry name" value="Thymidylate_kinase"/>
</dbReference>
<evidence type="ECO:0000256" key="1">
    <source>
        <dbReference type="ARBA" id="ARBA00009776"/>
    </source>
</evidence>
<dbReference type="FunFam" id="3.40.50.300:FF:000225">
    <property type="entry name" value="Thymidylate kinase"/>
    <property type="match status" value="1"/>
</dbReference>
<dbReference type="GO" id="GO:0006235">
    <property type="term" value="P:dTTP biosynthetic process"/>
    <property type="evidence" value="ECO:0007669"/>
    <property type="project" value="UniProtKB-UniRule"/>
</dbReference>
<dbReference type="STRING" id="1212489.Ldro_0281"/>
<keyword evidence="5 12" id="KW-0545">Nucleotide biosynthesis</keyword>
<evidence type="ECO:0000313" key="14">
    <source>
        <dbReference type="EMBL" id="KTC92910.1"/>
    </source>
</evidence>
<dbReference type="Proteomes" id="UP000054736">
    <property type="component" value="Unassembled WGS sequence"/>
</dbReference>
<dbReference type="GO" id="GO:0005524">
    <property type="term" value="F:ATP binding"/>
    <property type="evidence" value="ECO:0007669"/>
    <property type="project" value="UniProtKB-UniRule"/>
</dbReference>
<dbReference type="EMBL" id="LNXY01000003">
    <property type="protein sequence ID" value="KTC92910.1"/>
    <property type="molecule type" value="Genomic_DNA"/>
</dbReference>
<evidence type="ECO:0000256" key="5">
    <source>
        <dbReference type="ARBA" id="ARBA00022727"/>
    </source>
</evidence>
<keyword evidence="6 12" id="KW-0547">Nucleotide-binding</keyword>
<evidence type="ECO:0000256" key="12">
    <source>
        <dbReference type="HAMAP-Rule" id="MF_00165"/>
    </source>
</evidence>
<dbReference type="EC" id="2.7.4.9" evidence="2 12"/>
<dbReference type="GO" id="GO:0006233">
    <property type="term" value="P:dTDP biosynthetic process"/>
    <property type="evidence" value="ECO:0007669"/>
    <property type="project" value="InterPro"/>
</dbReference>
<reference evidence="14 15" key="1">
    <citation type="submission" date="2015-11" db="EMBL/GenBank/DDBJ databases">
        <title>Genomic analysis of 38 Legionella species identifies large and diverse effector repertoires.</title>
        <authorList>
            <person name="Burstein D."/>
            <person name="Amaro F."/>
            <person name="Zusman T."/>
            <person name="Lifshitz Z."/>
            <person name="Cohen O."/>
            <person name="Gilbert J.A."/>
            <person name="Pupko T."/>
            <person name="Shuman H.A."/>
            <person name="Segal G."/>
        </authorList>
    </citation>
    <scope>NUCLEOTIDE SEQUENCE [LARGE SCALE GENOMIC DNA]</scope>
    <source>
        <strain evidence="14 15">ATCC 700990</strain>
    </source>
</reference>
<evidence type="ECO:0000313" key="15">
    <source>
        <dbReference type="Proteomes" id="UP000054736"/>
    </source>
</evidence>
<dbReference type="GO" id="GO:0006227">
    <property type="term" value="P:dUDP biosynthetic process"/>
    <property type="evidence" value="ECO:0007669"/>
    <property type="project" value="TreeGrafter"/>
</dbReference>
<keyword evidence="8 12" id="KW-0067">ATP-binding</keyword>
<feature type="binding site" evidence="12">
    <location>
        <begin position="12"/>
        <end position="19"/>
    </location>
    <ligand>
        <name>ATP</name>
        <dbReference type="ChEBI" id="CHEBI:30616"/>
    </ligand>
</feature>
<dbReference type="Pfam" id="PF02223">
    <property type="entry name" value="Thymidylate_kin"/>
    <property type="match status" value="1"/>
</dbReference>
<keyword evidence="15" id="KW-1185">Reference proteome</keyword>
<organism evidence="14 15">
    <name type="scientific">Legionella drozanskii LLAP-1</name>
    <dbReference type="NCBI Taxonomy" id="1212489"/>
    <lineage>
        <taxon>Bacteria</taxon>
        <taxon>Pseudomonadati</taxon>
        <taxon>Pseudomonadota</taxon>
        <taxon>Gammaproteobacteria</taxon>
        <taxon>Legionellales</taxon>
        <taxon>Legionellaceae</taxon>
        <taxon>Legionella</taxon>
    </lineage>
</organism>
<comment type="function">
    <text evidence="11 12">Phosphorylation of dTMP to form dTDP in both de novo and salvage pathways of dTTP synthesis.</text>
</comment>
<proteinExistence type="inferred from homology"/>
<keyword evidence="7 12" id="KW-0418">Kinase</keyword>
<evidence type="ECO:0000256" key="6">
    <source>
        <dbReference type="ARBA" id="ARBA00022741"/>
    </source>
</evidence>
<dbReference type="PANTHER" id="PTHR10344">
    <property type="entry name" value="THYMIDYLATE KINASE"/>
    <property type="match status" value="1"/>
</dbReference>
<evidence type="ECO:0000256" key="11">
    <source>
        <dbReference type="ARBA" id="ARBA00057735"/>
    </source>
</evidence>
<evidence type="ECO:0000259" key="13">
    <source>
        <dbReference type="Pfam" id="PF02223"/>
    </source>
</evidence>
<evidence type="ECO:0000256" key="10">
    <source>
        <dbReference type="ARBA" id="ARBA00048743"/>
    </source>
</evidence>
<protein>
    <recommendedName>
        <fullName evidence="3 12">Thymidylate kinase</fullName>
        <ecNumber evidence="2 12">2.7.4.9</ecNumber>
    </recommendedName>
    <alternativeName>
        <fullName evidence="9 12">dTMP kinase</fullName>
    </alternativeName>
</protein>
<dbReference type="RefSeq" id="WP_420795400.1">
    <property type="nucleotide sequence ID" value="NZ_CAAAIU010000003.1"/>
</dbReference>
<comment type="caution">
    <text evidence="14">The sequence shown here is derived from an EMBL/GenBank/DDBJ whole genome shotgun (WGS) entry which is preliminary data.</text>
</comment>
<dbReference type="GO" id="GO:0005829">
    <property type="term" value="C:cytosol"/>
    <property type="evidence" value="ECO:0007669"/>
    <property type="project" value="TreeGrafter"/>
</dbReference>
<evidence type="ECO:0000256" key="7">
    <source>
        <dbReference type="ARBA" id="ARBA00022777"/>
    </source>
</evidence>
<dbReference type="CDD" id="cd01672">
    <property type="entry name" value="TMPK"/>
    <property type="match status" value="1"/>
</dbReference>
<dbReference type="InterPro" id="IPR039430">
    <property type="entry name" value="Thymidylate_kin-like_dom"/>
</dbReference>
<comment type="similarity">
    <text evidence="1 12">Belongs to the thymidylate kinase family.</text>
</comment>
<accession>A0A0W0TBE4</accession>
<evidence type="ECO:0000256" key="4">
    <source>
        <dbReference type="ARBA" id="ARBA00022679"/>
    </source>
</evidence>
<dbReference type="HAMAP" id="MF_00165">
    <property type="entry name" value="Thymidylate_kinase"/>
    <property type="match status" value="1"/>
</dbReference>
<feature type="domain" description="Thymidylate kinase-like" evidence="13">
    <location>
        <begin position="10"/>
        <end position="199"/>
    </location>
</feature>
<evidence type="ECO:0000256" key="9">
    <source>
        <dbReference type="ARBA" id="ARBA00029962"/>
    </source>
</evidence>
<dbReference type="InterPro" id="IPR027417">
    <property type="entry name" value="P-loop_NTPase"/>
</dbReference>
<comment type="catalytic activity">
    <reaction evidence="10 12">
        <text>dTMP + ATP = dTDP + ADP</text>
        <dbReference type="Rhea" id="RHEA:13517"/>
        <dbReference type="ChEBI" id="CHEBI:30616"/>
        <dbReference type="ChEBI" id="CHEBI:58369"/>
        <dbReference type="ChEBI" id="CHEBI:63528"/>
        <dbReference type="ChEBI" id="CHEBI:456216"/>
        <dbReference type="EC" id="2.7.4.9"/>
    </reaction>
</comment>
<evidence type="ECO:0000256" key="8">
    <source>
        <dbReference type="ARBA" id="ARBA00022840"/>
    </source>
</evidence>
<gene>
    <name evidence="12 14" type="primary">tmk</name>
    <name evidence="14" type="ORF">Ldro_0281</name>
</gene>
<sequence length="216" mass="24535">MTERGRFIVVEGLEGAGKSTAIQTIKHYLQDVVPDILLTREPGGTRIGEAVRHLIKEKVEGEVLDPRSELLLLYAARVQLVEQIIRPTLNRGCWVLADRFEWSTFAYQGGGRGLDREIITQLSTFCLDNFKPDLIIYLDLSPEQGLHRVKKRGASDRIEQESLAFFTQIRNSYLRLIQTTDNVISVDASQPLKTVQELIKTQLKAYLLDNAITKRI</sequence>
<name>A0A0W0TBE4_9GAMM</name>
<dbReference type="GO" id="GO:0004798">
    <property type="term" value="F:dTMP kinase activity"/>
    <property type="evidence" value="ECO:0007669"/>
    <property type="project" value="UniProtKB-UniRule"/>
</dbReference>
<dbReference type="NCBIfam" id="TIGR00041">
    <property type="entry name" value="DTMP_kinase"/>
    <property type="match status" value="1"/>
</dbReference>
<dbReference type="PANTHER" id="PTHR10344:SF4">
    <property type="entry name" value="UMP-CMP KINASE 2, MITOCHONDRIAL"/>
    <property type="match status" value="1"/>
</dbReference>
<evidence type="ECO:0000256" key="2">
    <source>
        <dbReference type="ARBA" id="ARBA00012980"/>
    </source>
</evidence>
<dbReference type="AlphaFoldDB" id="A0A0W0TBE4"/>
<dbReference type="PATRIC" id="fig|1212489.4.peg.292"/>
<evidence type="ECO:0000256" key="3">
    <source>
        <dbReference type="ARBA" id="ARBA00017144"/>
    </source>
</evidence>